<feature type="compositionally biased region" description="Basic and acidic residues" evidence="2">
    <location>
        <begin position="1786"/>
        <end position="1811"/>
    </location>
</feature>
<feature type="compositionally biased region" description="Basic and acidic residues" evidence="2">
    <location>
        <begin position="1837"/>
        <end position="1850"/>
    </location>
</feature>
<feature type="region of interest" description="Disordered" evidence="2">
    <location>
        <begin position="1750"/>
        <end position="1876"/>
    </location>
</feature>
<dbReference type="SMART" id="SM00355">
    <property type="entry name" value="ZnF_C2H2"/>
    <property type="match status" value="9"/>
</dbReference>
<evidence type="ECO:0000256" key="2">
    <source>
        <dbReference type="SAM" id="MobiDB-lite"/>
    </source>
</evidence>
<dbReference type="Ensembl" id="ENSHBUT00000002901.1">
    <property type="protein sequence ID" value="ENSHBUP00000007880.1"/>
    <property type="gene ID" value="ENSHBUG00000009369.1"/>
</dbReference>
<organism evidence="4 5">
    <name type="scientific">Haplochromis burtoni</name>
    <name type="common">Burton's mouthbrooder</name>
    <name type="synonym">Chromis burtoni</name>
    <dbReference type="NCBI Taxonomy" id="8153"/>
    <lineage>
        <taxon>Eukaryota</taxon>
        <taxon>Metazoa</taxon>
        <taxon>Chordata</taxon>
        <taxon>Craniata</taxon>
        <taxon>Vertebrata</taxon>
        <taxon>Euteleostomi</taxon>
        <taxon>Actinopterygii</taxon>
        <taxon>Neopterygii</taxon>
        <taxon>Teleostei</taxon>
        <taxon>Neoteleostei</taxon>
        <taxon>Acanthomorphata</taxon>
        <taxon>Ovalentaria</taxon>
        <taxon>Cichlomorphae</taxon>
        <taxon>Cichliformes</taxon>
        <taxon>Cichlidae</taxon>
        <taxon>African cichlids</taxon>
        <taxon>Pseudocrenilabrinae</taxon>
        <taxon>Haplochromini</taxon>
        <taxon>Haplochromis</taxon>
    </lineage>
</organism>
<feature type="compositionally biased region" description="Acidic residues" evidence="2">
    <location>
        <begin position="1753"/>
        <end position="1773"/>
    </location>
</feature>
<keyword evidence="1" id="KW-0238">DNA-binding</keyword>
<protein>
    <submittedName>
        <fullName evidence="4">Pogo transposable element derived with ZNF domain b</fullName>
    </submittedName>
</protein>
<evidence type="ECO:0000313" key="4">
    <source>
        <dbReference type="Ensembl" id="ENSHBUP00000007880.1"/>
    </source>
</evidence>
<name>A0A3Q2VAR7_HAPBU</name>
<dbReference type="Proteomes" id="UP000264840">
    <property type="component" value="Unplaced"/>
</dbReference>
<feature type="region of interest" description="Disordered" evidence="2">
    <location>
        <begin position="212"/>
        <end position="233"/>
    </location>
</feature>
<evidence type="ECO:0000313" key="5">
    <source>
        <dbReference type="Proteomes" id="UP000264840"/>
    </source>
</evidence>
<dbReference type="Pfam" id="PF25429">
    <property type="entry name" value="zf-POGZ"/>
    <property type="match status" value="1"/>
</dbReference>
<feature type="compositionally biased region" description="Basic residues" evidence="2">
    <location>
        <begin position="588"/>
        <end position="601"/>
    </location>
</feature>
<dbReference type="OMA" id="YVEPDIQ"/>
<dbReference type="InterPro" id="IPR006600">
    <property type="entry name" value="HTH_CenpB_DNA-bd_dom"/>
</dbReference>
<proteinExistence type="predicted"/>
<dbReference type="InterPro" id="IPR029526">
    <property type="entry name" value="PGBD"/>
</dbReference>
<dbReference type="GeneTree" id="ENSGT00940000163854"/>
<dbReference type="PROSITE" id="PS00028">
    <property type="entry name" value="ZINC_FINGER_C2H2_1"/>
    <property type="match status" value="3"/>
</dbReference>
<dbReference type="InterPro" id="IPR013087">
    <property type="entry name" value="Znf_C2H2_type"/>
</dbReference>
<feature type="region of interest" description="Disordered" evidence="2">
    <location>
        <begin position="1321"/>
        <end position="1340"/>
    </location>
</feature>
<feature type="domain" description="HTH CENPB-type" evidence="3">
    <location>
        <begin position="1390"/>
        <end position="1462"/>
    </location>
</feature>
<sequence>MSCDVVEMLLVRFFFYRGYNDGFSGGFHSNMDTELFMECEEEELEPWQQVDDSVEEDDMDFMDNYGEPVEDSPSPLPVSETPPPRTPPPITSAATASSPAQVVSSSSVIPPSSVVTASSSAPRLPVASTAPRLMAQAPPLILTQTAGGTFLLPAAAGTGSSQPILLTTTQGFPVQTVVNPGAPLVLNLQPGQTVQPLTLIRSPSLGQLVRPSVGVSPVRSGPAPSGGPAQPGSTFTAMQLPATLTIRTSTPAPVNLHVTQVGGANTLKVAGSPALPLGSANGVTRATPISSVARSAPSTVSTNSADSTRVVMSVEEFYYGTFEGDLSLRKPLPLGIKTSTFTCQICSHLSENNLRLMQHMLQHSELINGGGDEDRKCCRFCYRQFSSDAQLQSHEDQVHGPTLSSCMCRICEWAFESEPLFLNHMKSNHKPGEMPYVCQVCSFRSSFYSDVLQHFSSFHRDSCFLLCIFCLKVTRNPVSYRQHLLKHQINQAFHCNRCRLQFVFLKDKMQHKLENHRSFRRPPQLEGLPPGSKVTIRTYGKIRPSVTSGGSRLLQNPASLIQPIKIKMEPQRSLIQKNPTASKLPRSPTKKLGSRRIHGNRRSGDDDRLVCLECGTDASDFSAHYPTHVHCLLCPYSSCCSRAYAAHMINHHVPRSKDKAVPLHRLPPPCPFHLQCFRCEFSSQTADLMANHLLMNSEHHSATCRIRTYVEPDIQFCHSEEPQSSKGRDLDQNKDFPDPSWKSADGWKQPAGVNDAYSSIRPFTQNSGPHHFLSKSSDAIDYFSLVFPAALIELITNETNAHAKTCRFLSNTCLDWIPVTTHEIKGFIGLVILMGIQNLPDPSHYWSWSHYDNSYTFYRAMSFKRFKQIATNIRMGSFTTDEYRGTSNPSDSIHIFRPMLEILSKAMWNAYRPNCCLTIDRALLPSLEEGSSQTKGNPKTQPQVWLLCDSKSGYCHRLFIQMGVKSGQDPGFTIVPELVNGLEGKHHQLYLANSLTSVPLMQKLLDQGIYASSSFPPPSSILPRELWEEGKLEKPGDFLQRQFGPLLATRWRDTKEMGCLSTNATPNEPDTVWRRSQTKVGGLDPIDRPMAFRLLQENMRGVDICKQLLACNPLGGVPQDRHWRSLFWFLINLSIVNAFIVLRESRKENPPAWVQDGLFTQVNFRKRLGNQLAKCAQKYFETMEIATSRVTRNEVAEEPVKQRHRMTKISNVSKRCKNCNLKNIRHESVYGCIVCKANLCKQPSCFWEYHGLSSLNKGSIKVGFLKDRISGAIEVDEVLDSVDEAMGPVEDLEFSDDERLDDLDDAEETEEVKEDFIKDPEFHMPSTANGHAQPPAIAPASKEREDFLTARQLRIALFALCDGLRQASRVFATEAPLIRSWLKEARKRLKEKEQEQKVQTNGADRMVAWVLSMREQQLPITESNLFHKASTLKKKGGFSVSFRISYDWAVNFMLEHRLGVQSSGRAATLDRILPRFLEAKVKTFREFTQKIIQAHKLTKSTVAAMDELCIFVDLRLVQEKSRRSEALEFTGSLPLLTVYLTVLADGTMLPALVLGNRKLNERDLPEFILLEASPEGLSVEEALDLWINKVWLRTGPAQHSKSMLVLDRHREHLGDHFLTSISSSGTLPVVIPSGCSFCLQPLEICMKPVLQRFLLSRWSEFTARNPVEIKETSPQSLQANVGQVLFDWLVEALTHLNKVPQLWKKSFDLTGLLVGPKEENVELDNRTTADKRGGIQSELLTMLTEILLGAEASETESPDLLELEDEEDSEEEEQAVKEETSEENQEDKKDEEKKEKEDREETGKESEQREQMEEEGKEAKEKGRTEEEMVEDEEEDGKNSEEKQEVKTIEEDSEEEGKETEEDRKEANKERRETRIVIGEEVGDEWKITVKSRAEANGEEGSRKEES</sequence>
<feature type="region of interest" description="Disordered" evidence="2">
    <location>
        <begin position="719"/>
        <end position="748"/>
    </location>
</feature>
<feature type="compositionally biased region" description="Basic and acidic residues" evidence="2">
    <location>
        <begin position="719"/>
        <end position="737"/>
    </location>
</feature>
<feature type="compositionally biased region" description="Basic and acidic residues" evidence="2">
    <location>
        <begin position="1817"/>
        <end position="1827"/>
    </location>
</feature>
<feature type="region of interest" description="Disordered" evidence="2">
    <location>
        <begin position="59"/>
        <end position="97"/>
    </location>
</feature>
<keyword evidence="5" id="KW-1185">Reference proteome</keyword>
<feature type="compositionally biased region" description="Acidic residues" evidence="2">
    <location>
        <begin position="1851"/>
        <end position="1860"/>
    </location>
</feature>
<dbReference type="PROSITE" id="PS51253">
    <property type="entry name" value="HTH_CENPB"/>
    <property type="match status" value="1"/>
</dbReference>
<feature type="region of interest" description="Disordered" evidence="2">
    <location>
        <begin position="573"/>
        <end position="601"/>
    </location>
</feature>
<reference evidence="4" key="2">
    <citation type="submission" date="2025-09" db="UniProtKB">
        <authorList>
            <consortium name="Ensembl"/>
        </authorList>
    </citation>
    <scope>IDENTIFICATION</scope>
</reference>
<dbReference type="STRING" id="8153.ENSHBUP00000007880"/>
<dbReference type="PANTHER" id="PTHR46599:SF1">
    <property type="entry name" value="POGO TRANSPOSABLE ELEMENT WITH ZNF DOMAIN"/>
    <property type="match status" value="1"/>
</dbReference>
<reference evidence="4" key="1">
    <citation type="submission" date="2025-08" db="UniProtKB">
        <authorList>
            <consortium name="Ensembl"/>
        </authorList>
    </citation>
    <scope>IDENTIFICATION</scope>
</reference>
<dbReference type="Gene3D" id="3.30.160.60">
    <property type="entry name" value="Classic Zinc Finger"/>
    <property type="match status" value="2"/>
</dbReference>
<evidence type="ECO:0000256" key="1">
    <source>
        <dbReference type="ARBA" id="ARBA00023125"/>
    </source>
</evidence>
<dbReference type="Pfam" id="PF13843">
    <property type="entry name" value="DDE_Tnp_1_7"/>
    <property type="match status" value="1"/>
</dbReference>
<evidence type="ECO:0000259" key="3">
    <source>
        <dbReference type="PROSITE" id="PS51253"/>
    </source>
</evidence>
<feature type="compositionally biased region" description="Pro residues" evidence="2">
    <location>
        <begin position="74"/>
        <end position="90"/>
    </location>
</feature>
<dbReference type="InterPro" id="IPR057618">
    <property type="entry name" value="Znf_POGZ/Z280C-D-like"/>
</dbReference>
<feature type="compositionally biased region" description="Basic and acidic residues" evidence="2">
    <location>
        <begin position="1861"/>
        <end position="1875"/>
    </location>
</feature>
<dbReference type="GO" id="GO:0003677">
    <property type="term" value="F:DNA binding"/>
    <property type="evidence" value="ECO:0007669"/>
    <property type="project" value="UniProtKB-KW"/>
</dbReference>
<feature type="region of interest" description="Disordered" evidence="2">
    <location>
        <begin position="1888"/>
        <end position="1907"/>
    </location>
</feature>
<dbReference type="PANTHER" id="PTHR46599">
    <property type="entry name" value="PIGGYBAC TRANSPOSABLE ELEMENT-DERIVED PROTEIN 4"/>
    <property type="match status" value="1"/>
</dbReference>
<accession>A0A3Q2VAR7</accession>